<dbReference type="EMBL" id="JH159157">
    <property type="protein sequence ID" value="EGZ11818.1"/>
    <property type="molecule type" value="Genomic_DNA"/>
</dbReference>
<dbReference type="InterPro" id="IPR029526">
    <property type="entry name" value="PGBD"/>
</dbReference>
<feature type="domain" description="PiggyBac transposable element-derived protein" evidence="1">
    <location>
        <begin position="6"/>
        <end position="172"/>
    </location>
</feature>
<proteinExistence type="predicted"/>
<dbReference type="OMA" id="ERFCITR"/>
<evidence type="ECO:0000313" key="2">
    <source>
        <dbReference type="EMBL" id="EGZ11818.1"/>
    </source>
</evidence>
<dbReference type="Proteomes" id="UP000002640">
    <property type="component" value="Unassembled WGS sequence"/>
</dbReference>
<sequence>MYPWSTIQTTLQHTNAKLVERKQRPIAEGDLFRFLGVRLAMAVEPRRGPLRTYWEREVGEGMVGTAANFGERFCITRHAIENISAALSFSDDVPSDDPWKSIRPLIDGFNSRRRDVVSPGEILCVDECMSAWQGKEGKYCHDGIPHKTRIPIKPEGVGAELKTIADGDSGVLL</sequence>
<dbReference type="InParanoid" id="G4ZXA1"/>
<reference evidence="2 3" key="1">
    <citation type="journal article" date="2006" name="Science">
        <title>Phytophthora genome sequences uncover evolutionary origins and mechanisms of pathogenesis.</title>
        <authorList>
            <person name="Tyler B.M."/>
            <person name="Tripathy S."/>
            <person name="Zhang X."/>
            <person name="Dehal P."/>
            <person name="Jiang R.H."/>
            <person name="Aerts A."/>
            <person name="Arredondo F.D."/>
            <person name="Baxter L."/>
            <person name="Bensasson D."/>
            <person name="Beynon J.L."/>
            <person name="Chapman J."/>
            <person name="Damasceno C.M."/>
            <person name="Dorrance A.E."/>
            <person name="Dou D."/>
            <person name="Dickerman A.W."/>
            <person name="Dubchak I.L."/>
            <person name="Garbelotto M."/>
            <person name="Gijzen M."/>
            <person name="Gordon S.G."/>
            <person name="Govers F."/>
            <person name="Grunwald N.J."/>
            <person name="Huang W."/>
            <person name="Ivors K.L."/>
            <person name="Jones R.W."/>
            <person name="Kamoun S."/>
            <person name="Krampis K."/>
            <person name="Lamour K.H."/>
            <person name="Lee M.K."/>
            <person name="McDonald W.H."/>
            <person name="Medina M."/>
            <person name="Meijer H.J."/>
            <person name="Nordberg E.K."/>
            <person name="Maclean D.J."/>
            <person name="Ospina-Giraldo M.D."/>
            <person name="Morris P.F."/>
            <person name="Phuntumart V."/>
            <person name="Putnam N.H."/>
            <person name="Rash S."/>
            <person name="Rose J.K."/>
            <person name="Sakihama Y."/>
            <person name="Salamov A.A."/>
            <person name="Savidor A."/>
            <person name="Scheuring C.F."/>
            <person name="Smith B.M."/>
            <person name="Sobral B.W."/>
            <person name="Terry A."/>
            <person name="Torto-Alalibo T.A."/>
            <person name="Win J."/>
            <person name="Xu Z."/>
            <person name="Zhang H."/>
            <person name="Grigoriev I.V."/>
            <person name="Rokhsar D.S."/>
            <person name="Boore J.L."/>
        </authorList>
    </citation>
    <scope>NUCLEOTIDE SEQUENCE [LARGE SCALE GENOMIC DNA]</scope>
    <source>
        <strain evidence="2 3">P6497</strain>
    </source>
</reference>
<dbReference type="PANTHER" id="PTHR46599">
    <property type="entry name" value="PIGGYBAC TRANSPOSABLE ELEMENT-DERIVED PROTEIN 4"/>
    <property type="match status" value="1"/>
</dbReference>
<dbReference type="KEGG" id="psoj:PHYSODRAFT_444785"/>
<evidence type="ECO:0000313" key="3">
    <source>
        <dbReference type="Proteomes" id="UP000002640"/>
    </source>
</evidence>
<keyword evidence="3" id="KW-1185">Reference proteome</keyword>
<dbReference type="RefSeq" id="XP_009532151.1">
    <property type="nucleotide sequence ID" value="XM_009533856.1"/>
</dbReference>
<accession>G4ZXA1</accession>
<organism evidence="2 3">
    <name type="scientific">Phytophthora sojae (strain P6497)</name>
    <name type="common">Soybean stem and root rot agent</name>
    <name type="synonym">Phytophthora megasperma f. sp. glycines</name>
    <dbReference type="NCBI Taxonomy" id="1094619"/>
    <lineage>
        <taxon>Eukaryota</taxon>
        <taxon>Sar</taxon>
        <taxon>Stramenopiles</taxon>
        <taxon>Oomycota</taxon>
        <taxon>Peronosporomycetes</taxon>
        <taxon>Peronosporales</taxon>
        <taxon>Peronosporaceae</taxon>
        <taxon>Phytophthora</taxon>
    </lineage>
</organism>
<gene>
    <name evidence="2" type="ORF">PHYSODRAFT_444785</name>
</gene>
<dbReference type="AlphaFoldDB" id="G4ZXA1"/>
<protein>
    <recommendedName>
        <fullName evidence="1">PiggyBac transposable element-derived protein domain-containing protein</fullName>
    </recommendedName>
</protein>
<feature type="non-terminal residue" evidence="2">
    <location>
        <position position="173"/>
    </location>
</feature>
<evidence type="ECO:0000259" key="1">
    <source>
        <dbReference type="Pfam" id="PF13843"/>
    </source>
</evidence>
<dbReference type="Pfam" id="PF13843">
    <property type="entry name" value="DDE_Tnp_1_7"/>
    <property type="match status" value="1"/>
</dbReference>
<dbReference type="SMR" id="G4ZXA1"/>
<dbReference type="PANTHER" id="PTHR46599:SF3">
    <property type="entry name" value="PIGGYBAC TRANSPOSABLE ELEMENT-DERIVED PROTEIN 4"/>
    <property type="match status" value="1"/>
</dbReference>
<name>G4ZXA1_PHYSP</name>
<dbReference type="GeneID" id="20652757"/>